<dbReference type="Proteomes" id="UP001189429">
    <property type="component" value="Unassembled WGS sequence"/>
</dbReference>
<dbReference type="SUPFAM" id="SSF52200">
    <property type="entry name" value="Toll/Interleukin receptor TIR domain"/>
    <property type="match status" value="1"/>
</dbReference>
<feature type="compositionally biased region" description="Basic and acidic residues" evidence="1">
    <location>
        <begin position="17"/>
        <end position="29"/>
    </location>
</feature>
<feature type="non-terminal residue" evidence="2">
    <location>
        <position position="1"/>
    </location>
</feature>
<dbReference type="EMBL" id="CAUYUJ010020381">
    <property type="protein sequence ID" value="CAK0897767.1"/>
    <property type="molecule type" value="Genomic_DNA"/>
</dbReference>
<comment type="caution">
    <text evidence="2">The sequence shown here is derived from an EMBL/GenBank/DDBJ whole genome shotgun (WGS) entry which is preliminary data.</text>
</comment>
<evidence type="ECO:0000256" key="1">
    <source>
        <dbReference type="SAM" id="MobiDB-lite"/>
    </source>
</evidence>
<name>A0ABN9XE26_9DINO</name>
<proteinExistence type="predicted"/>
<gene>
    <name evidence="2" type="ORF">PCOR1329_LOCUS75840</name>
</gene>
<feature type="region of interest" description="Disordered" evidence="1">
    <location>
        <begin position="111"/>
        <end position="134"/>
    </location>
</feature>
<sequence>GPVRALRRSGRPLRRRLPADRRGHQDPVQHTRQRRGRLPERVDAVADAQGSGFGQGGVGGCADRVGALGAPGVPARAEDGEHLLPFLEKLGVHDLFGLELVEASDIRGAMEKDPAPHADRRGGSPRAVDPGLPRARQRPVAAPCAGFPLAALHFPVALQGRGRHRGGANASRIGTTSTSRASSSHTRHGVADLPGLGGLDLESTDDILARVRSSSNLVLLLTSGVLTRPWCLIEIATAVRHGVEVIPVEVSKPGNQFEIPNEAFYAGLAGGDLLSRQGAGLILETGFGLDEVAASVRQVFKRIVLPYSPHRPASSRKPELQKVLKACRTRKADVSAKSSLRSSSAGMAQSIASRVSYDFCPNSSTGTSIGCVDEDACPSSAGRRHAGGRPRGRLQRGV</sequence>
<feature type="compositionally biased region" description="Basic residues" evidence="1">
    <location>
        <begin position="382"/>
        <end position="398"/>
    </location>
</feature>
<feature type="compositionally biased region" description="Basic residues" evidence="1">
    <location>
        <begin position="1"/>
        <end position="16"/>
    </location>
</feature>
<dbReference type="InterPro" id="IPR035897">
    <property type="entry name" value="Toll_tir_struct_dom_sf"/>
</dbReference>
<protein>
    <recommendedName>
        <fullName evidence="4">TIR domain-containing protein</fullName>
    </recommendedName>
</protein>
<evidence type="ECO:0000313" key="3">
    <source>
        <dbReference type="Proteomes" id="UP001189429"/>
    </source>
</evidence>
<feature type="region of interest" description="Disordered" evidence="1">
    <location>
        <begin position="163"/>
        <end position="189"/>
    </location>
</feature>
<feature type="region of interest" description="Disordered" evidence="1">
    <location>
        <begin position="1"/>
        <end position="39"/>
    </location>
</feature>
<accession>A0ABN9XE26</accession>
<keyword evidence="3" id="KW-1185">Reference proteome</keyword>
<feature type="compositionally biased region" description="Basic and acidic residues" evidence="1">
    <location>
        <begin position="111"/>
        <end position="122"/>
    </location>
</feature>
<feature type="region of interest" description="Disordered" evidence="1">
    <location>
        <begin position="379"/>
        <end position="398"/>
    </location>
</feature>
<organism evidence="2 3">
    <name type="scientific">Prorocentrum cordatum</name>
    <dbReference type="NCBI Taxonomy" id="2364126"/>
    <lineage>
        <taxon>Eukaryota</taxon>
        <taxon>Sar</taxon>
        <taxon>Alveolata</taxon>
        <taxon>Dinophyceae</taxon>
        <taxon>Prorocentrales</taxon>
        <taxon>Prorocentraceae</taxon>
        <taxon>Prorocentrum</taxon>
    </lineage>
</organism>
<reference evidence="2" key="1">
    <citation type="submission" date="2023-10" db="EMBL/GenBank/DDBJ databases">
        <authorList>
            <person name="Chen Y."/>
            <person name="Shah S."/>
            <person name="Dougan E. K."/>
            <person name="Thang M."/>
            <person name="Chan C."/>
        </authorList>
    </citation>
    <scope>NUCLEOTIDE SEQUENCE [LARGE SCALE GENOMIC DNA]</scope>
</reference>
<feature type="compositionally biased region" description="Low complexity" evidence="1">
    <location>
        <begin position="170"/>
        <end position="184"/>
    </location>
</feature>
<evidence type="ECO:0008006" key="4">
    <source>
        <dbReference type="Google" id="ProtNLM"/>
    </source>
</evidence>
<evidence type="ECO:0000313" key="2">
    <source>
        <dbReference type="EMBL" id="CAK0897767.1"/>
    </source>
</evidence>